<keyword evidence="2" id="KW-1185">Reference proteome</keyword>
<comment type="caution">
    <text evidence="1">The sequence shown here is derived from an EMBL/GenBank/DDBJ whole genome shotgun (WGS) entry which is preliminary data.</text>
</comment>
<evidence type="ECO:0000313" key="1">
    <source>
        <dbReference type="EMBL" id="OXE51010.1"/>
    </source>
</evidence>
<organism evidence="1 2">
    <name type="scientific">Turicimonas muris</name>
    <dbReference type="NCBI Taxonomy" id="1796652"/>
    <lineage>
        <taxon>Bacteria</taxon>
        <taxon>Pseudomonadati</taxon>
        <taxon>Pseudomonadota</taxon>
        <taxon>Betaproteobacteria</taxon>
        <taxon>Burkholderiales</taxon>
        <taxon>Sutterellaceae</taxon>
        <taxon>Turicimonas</taxon>
    </lineage>
</organism>
<name>A0A227KR67_9BURK</name>
<protein>
    <submittedName>
        <fullName evidence="1">Uncharacterized protein</fullName>
    </submittedName>
</protein>
<proteinExistence type="predicted"/>
<evidence type="ECO:0000313" key="2">
    <source>
        <dbReference type="Proteomes" id="UP000214610"/>
    </source>
</evidence>
<dbReference type="EMBL" id="NHMP01000001">
    <property type="protein sequence ID" value="OXE51010.1"/>
    <property type="molecule type" value="Genomic_DNA"/>
</dbReference>
<dbReference type="AlphaFoldDB" id="A0A227KR67"/>
<reference evidence="2" key="1">
    <citation type="submission" date="2017-05" db="EMBL/GenBank/DDBJ databases">
        <title>Improved OligoMM genomes.</title>
        <authorList>
            <person name="Garzetti D."/>
        </authorList>
    </citation>
    <scope>NUCLEOTIDE SEQUENCE [LARGE SCALE GENOMIC DNA]</scope>
    <source>
        <strain evidence="2">YL45</strain>
    </source>
</reference>
<gene>
    <name evidence="1" type="ORF">ADH67_01560</name>
</gene>
<accession>A0A227KR67</accession>
<sequence length="73" mass="8255">MGNINRLRELCTWQAASITCTTETRYVHFLKMPEYALIPMMLRGLRSLIILRKNAGFAQSIKGIEVLCGLQGI</sequence>
<dbReference type="Proteomes" id="UP000214610">
    <property type="component" value="Unassembled WGS sequence"/>
</dbReference>